<proteinExistence type="predicted"/>
<feature type="transmembrane region" description="Helical" evidence="1">
    <location>
        <begin position="365"/>
        <end position="385"/>
    </location>
</feature>
<accession>A0A7S4KIF1</accession>
<reference evidence="3" key="1">
    <citation type="submission" date="2021-01" db="EMBL/GenBank/DDBJ databases">
        <authorList>
            <person name="Corre E."/>
            <person name="Pelletier E."/>
            <person name="Niang G."/>
            <person name="Scheremetjew M."/>
            <person name="Finn R."/>
            <person name="Kale V."/>
            <person name="Holt S."/>
            <person name="Cochrane G."/>
            <person name="Meng A."/>
            <person name="Brown T."/>
            <person name="Cohen L."/>
        </authorList>
    </citation>
    <scope>NUCLEOTIDE SEQUENCE</scope>
    <source>
        <strain evidence="3">CCMP 2712</strain>
    </source>
</reference>
<feature type="transmembrane region" description="Helical" evidence="1">
    <location>
        <begin position="506"/>
        <end position="528"/>
    </location>
</feature>
<dbReference type="AlphaFoldDB" id="A0A7S4KIF1"/>
<evidence type="ECO:0000259" key="2">
    <source>
        <dbReference type="Pfam" id="PF04982"/>
    </source>
</evidence>
<dbReference type="InterPro" id="IPR058581">
    <property type="entry name" value="TM_HPP"/>
</dbReference>
<feature type="transmembrane region" description="Helical" evidence="1">
    <location>
        <begin position="540"/>
        <end position="562"/>
    </location>
</feature>
<name>A0A7S4KIF1_GUITH</name>
<organism evidence="3">
    <name type="scientific">Guillardia theta</name>
    <name type="common">Cryptophyte</name>
    <name type="synonym">Cryptomonas phi</name>
    <dbReference type="NCBI Taxonomy" id="55529"/>
    <lineage>
        <taxon>Eukaryota</taxon>
        <taxon>Cryptophyceae</taxon>
        <taxon>Pyrenomonadales</taxon>
        <taxon>Geminigeraceae</taxon>
        <taxon>Guillardia</taxon>
    </lineage>
</organism>
<feature type="transmembrane region" description="Helical" evidence="1">
    <location>
        <begin position="426"/>
        <end position="444"/>
    </location>
</feature>
<keyword evidence="1" id="KW-0472">Membrane</keyword>
<dbReference type="PANTHER" id="PTHR33741">
    <property type="entry name" value="TRANSMEMBRANE PROTEIN DDB_G0269096-RELATED"/>
    <property type="match status" value="1"/>
</dbReference>
<feature type="transmembrane region" description="Helical" evidence="1">
    <location>
        <begin position="397"/>
        <end position="414"/>
    </location>
</feature>
<gene>
    <name evidence="3" type="ORF">GTHE00462_LOCUS13525</name>
</gene>
<evidence type="ECO:0000256" key="1">
    <source>
        <dbReference type="SAM" id="Phobius"/>
    </source>
</evidence>
<feature type="transmembrane region" description="Helical" evidence="1">
    <location>
        <begin position="456"/>
        <end position="478"/>
    </location>
</feature>
<feature type="domain" description="HPP transmembrane region" evidence="2">
    <location>
        <begin position="368"/>
        <end position="539"/>
    </location>
</feature>
<dbReference type="InterPro" id="IPR007065">
    <property type="entry name" value="HPP"/>
</dbReference>
<keyword evidence="1" id="KW-0812">Transmembrane</keyword>
<dbReference type="Pfam" id="PF04982">
    <property type="entry name" value="TM_HPP"/>
    <property type="match status" value="1"/>
</dbReference>
<evidence type="ECO:0000313" key="3">
    <source>
        <dbReference type="EMBL" id="CAE2296121.1"/>
    </source>
</evidence>
<dbReference type="PANTHER" id="PTHR33741:SF5">
    <property type="entry name" value="TRANSMEMBRANE PROTEIN DDB_G0269096-RELATED"/>
    <property type="match status" value="1"/>
</dbReference>
<protein>
    <recommendedName>
        <fullName evidence="2">HPP transmembrane region domain-containing protein</fullName>
    </recommendedName>
</protein>
<keyword evidence="1" id="KW-1133">Transmembrane helix</keyword>
<sequence>MQKQELGPMSSLLKDCCKIAGFAYGEVWAREDVEIAKILSTGQRLEPADVLPKLAQRAEVEMSRVGDLSDVKVDLVPLADDHHVTEGHREDNGAASESHGDDGLIRRELRSTSLSRLPSNPFGSFVHNANSVIHIDRLKWDENGLNNTMSFMNQYVIINQLVKRSSGIREQVLEFAESGSSRVYGYGDGIPGFVWQKKKSHTFDFNESQIDSIEHDSRYYTAKRLFHSCVAVPILDPHNPETVVAVMVLYRPKAYKGIKDFLDLNQNAALSSFLEHAATIAPTAIMLQMSLPAWHVTMEHCKLVEEEREFKRTSSAAVQSAAHEDVAHQQPVVQQDPVEKAKEALRFYMNKFKGQSGQAPLGSDWKFTSFSGLGSFICLLVIMWVDDTMKTKTYKDEALFALVGSFGAVVALVFGAPQSPVSQPRAIFFGHIICCVVALIVDYFTIPLHERYASRVLIPIFPQWLATAIVPAIGITIMSATGYTHPPAAACATVYISDKGGIVKNLHWGFILFPVLFDCMVIVVLGVLFNNAIPSRQYPLLWRFSMSSLLIISALSGLAYIVRL</sequence>
<dbReference type="EMBL" id="HBKN01017152">
    <property type="protein sequence ID" value="CAE2296121.1"/>
    <property type="molecule type" value="Transcribed_RNA"/>
</dbReference>